<keyword evidence="1" id="KW-0456">Lyase</keyword>
<reference evidence="2 3" key="1">
    <citation type="journal article" date="2023" name="Nat. Commun.">
        <title>Origin of minicircular mitochondrial genomes in red algae.</title>
        <authorList>
            <person name="Lee Y."/>
            <person name="Cho C.H."/>
            <person name="Lee Y.M."/>
            <person name="Park S.I."/>
            <person name="Yang J.H."/>
            <person name="West J.A."/>
            <person name="Bhattacharya D."/>
            <person name="Yoon H.S."/>
        </authorList>
    </citation>
    <scope>NUCLEOTIDE SEQUENCE [LARGE SCALE GENOMIC DNA]</scope>
    <source>
        <strain evidence="2 3">CCMP1338</strain>
        <tissue evidence="2">Whole cell</tissue>
    </source>
</reference>
<dbReference type="InterPro" id="IPR012674">
    <property type="entry name" value="Calycin"/>
</dbReference>
<dbReference type="Pfam" id="PF09367">
    <property type="entry name" value="CpeS"/>
    <property type="match status" value="1"/>
</dbReference>
<dbReference type="Proteomes" id="UP001157974">
    <property type="component" value="Unassembled WGS sequence"/>
</dbReference>
<dbReference type="HAMAP" id="MF_01459">
    <property type="entry name" value="Chrphore_lyase_CpxS"/>
    <property type="match status" value="1"/>
</dbReference>
<dbReference type="EMBL" id="JAMWBK010000002">
    <property type="protein sequence ID" value="KAJ8907339.1"/>
    <property type="molecule type" value="Genomic_DNA"/>
</dbReference>
<dbReference type="InterPro" id="IPR018536">
    <property type="entry name" value="CpcS/CpeS"/>
</dbReference>
<dbReference type="Gene3D" id="2.40.128.20">
    <property type="match status" value="1"/>
</dbReference>
<protein>
    <recommendedName>
        <fullName evidence="4">Chromophore lyase CpcS/CpeS</fullName>
    </recommendedName>
</protein>
<evidence type="ECO:0000313" key="3">
    <source>
        <dbReference type="Proteomes" id="UP001157974"/>
    </source>
</evidence>
<evidence type="ECO:0000313" key="2">
    <source>
        <dbReference type="EMBL" id="KAJ8907339.1"/>
    </source>
</evidence>
<gene>
    <name evidence="2" type="ORF">NDN08_007453</name>
</gene>
<name>A0AAV8UXK9_9RHOD</name>
<dbReference type="GO" id="GO:0016829">
    <property type="term" value="F:lyase activity"/>
    <property type="evidence" value="ECO:0007669"/>
    <property type="project" value="UniProtKB-KW"/>
</dbReference>
<dbReference type="AlphaFoldDB" id="A0AAV8UXK9"/>
<proteinExistence type="inferred from homology"/>
<accession>A0AAV8UXK9</accession>
<comment type="caution">
    <text evidence="2">The sequence shown here is derived from an EMBL/GenBank/DDBJ whole genome shotgun (WGS) entry which is preliminary data.</text>
</comment>
<sequence length="210" mass="24319">MVAPSVPDLVRDVKELRGFHEFFTQASGSWNTERNYHYMEGEDEEASTENSRMTFDVERLGNDDKREVIEIYDKFLDEEGVASCEGFRVSFKTMMESKGLVKSFTNLVFIPEESRNNVLSGMYLRDYAYEERRPVPGSFKFNTEERKLILTTKYTKLVSVDSIQLANSDTRLRQIVNYERPEEPDEELSKVMLAGFGVETRVQGGNRFVD</sequence>
<evidence type="ECO:0008006" key="4">
    <source>
        <dbReference type="Google" id="ProtNLM"/>
    </source>
</evidence>
<organism evidence="2 3">
    <name type="scientific">Rhodosorus marinus</name>
    <dbReference type="NCBI Taxonomy" id="101924"/>
    <lineage>
        <taxon>Eukaryota</taxon>
        <taxon>Rhodophyta</taxon>
        <taxon>Stylonematophyceae</taxon>
        <taxon>Stylonematales</taxon>
        <taxon>Stylonemataceae</taxon>
        <taxon>Rhodosorus</taxon>
    </lineage>
</organism>
<evidence type="ECO:0000256" key="1">
    <source>
        <dbReference type="ARBA" id="ARBA00023239"/>
    </source>
</evidence>
<keyword evidence="3" id="KW-1185">Reference proteome</keyword>